<accession>M0B7V3</accession>
<dbReference type="OrthoDB" id="372469at2157"/>
<dbReference type="EMBL" id="AOIP01000022">
    <property type="protein sequence ID" value="ELZ05724.1"/>
    <property type="molecule type" value="Genomic_DNA"/>
</dbReference>
<evidence type="ECO:0000313" key="2">
    <source>
        <dbReference type="Proteomes" id="UP000011591"/>
    </source>
</evidence>
<dbReference type="AlphaFoldDB" id="M0B7V3"/>
<dbReference type="PATRIC" id="fig|1227491.4.peg.2066"/>
<gene>
    <name evidence="1" type="ORF">C480_10015</name>
</gene>
<name>M0B7V3_9EURY</name>
<reference evidence="1 2" key="1">
    <citation type="journal article" date="2014" name="PLoS Genet.">
        <title>Phylogenetically driven sequencing of extremely halophilic archaea reveals strategies for static and dynamic osmo-response.</title>
        <authorList>
            <person name="Becker E.A."/>
            <person name="Seitzer P.M."/>
            <person name="Tritt A."/>
            <person name="Larsen D."/>
            <person name="Krusor M."/>
            <person name="Yao A.I."/>
            <person name="Wu D."/>
            <person name="Madern D."/>
            <person name="Eisen J.A."/>
            <person name="Darling A.E."/>
            <person name="Facciotti M.T."/>
        </authorList>
    </citation>
    <scope>NUCLEOTIDE SEQUENCE [LARGE SCALE GENOMIC DNA]</scope>
    <source>
        <strain evidence="1 2">DSM 13077</strain>
    </source>
</reference>
<proteinExistence type="predicted"/>
<dbReference type="Proteomes" id="UP000011591">
    <property type="component" value="Unassembled WGS sequence"/>
</dbReference>
<dbReference type="RefSeq" id="WP_006665467.1">
    <property type="nucleotide sequence ID" value="NZ_AOIP01000022.1"/>
</dbReference>
<keyword evidence="2" id="KW-1185">Reference proteome</keyword>
<organism evidence="1 2">
    <name type="scientific">Natrialba aegyptia DSM 13077</name>
    <dbReference type="NCBI Taxonomy" id="1227491"/>
    <lineage>
        <taxon>Archaea</taxon>
        <taxon>Methanobacteriati</taxon>
        <taxon>Methanobacteriota</taxon>
        <taxon>Stenosarchaea group</taxon>
        <taxon>Halobacteria</taxon>
        <taxon>Halobacteriales</taxon>
        <taxon>Natrialbaceae</taxon>
        <taxon>Natrialba</taxon>
    </lineage>
</organism>
<evidence type="ECO:0000313" key="1">
    <source>
        <dbReference type="EMBL" id="ELZ05724.1"/>
    </source>
</evidence>
<sequence length="110" mass="13127">MGDEQSDKIDQYEVTMSHTAKSKEFRYLKAWEIEEHIHDPNTVYYNPQRDQYLIPVYREVHKENWNHGQDEKIVIIVSIVDDGTRAVVVTQTSDHYDWSRFEKVNRLGES</sequence>
<comment type="caution">
    <text evidence="1">The sequence shown here is derived from an EMBL/GenBank/DDBJ whole genome shotgun (WGS) entry which is preliminary data.</text>
</comment>
<protein>
    <submittedName>
        <fullName evidence="1">Uncharacterized protein</fullName>
    </submittedName>
</protein>